<reference evidence="1 2" key="1">
    <citation type="submission" date="2015-07" db="EMBL/GenBank/DDBJ databases">
        <title>Comparative genomics of the Sigatoka disease complex on banana suggests a link between parallel evolutionary changes in Pseudocercospora fijiensis and Pseudocercospora eumusae and increased virulence on the banana host.</title>
        <authorList>
            <person name="Chang T.-C."/>
            <person name="Salvucci A."/>
            <person name="Crous P.W."/>
            <person name="Stergiopoulos I."/>
        </authorList>
    </citation>
    <scope>NUCLEOTIDE SEQUENCE [LARGE SCALE GENOMIC DNA]</scope>
    <source>
        <strain evidence="1 2">CBS 116634</strain>
    </source>
</reference>
<organism evidence="1 2">
    <name type="scientific">Pseudocercospora musae</name>
    <dbReference type="NCBI Taxonomy" id="113226"/>
    <lineage>
        <taxon>Eukaryota</taxon>
        <taxon>Fungi</taxon>
        <taxon>Dikarya</taxon>
        <taxon>Ascomycota</taxon>
        <taxon>Pezizomycotina</taxon>
        <taxon>Dothideomycetes</taxon>
        <taxon>Dothideomycetidae</taxon>
        <taxon>Mycosphaerellales</taxon>
        <taxon>Mycosphaerellaceae</taxon>
        <taxon>Pseudocercospora</taxon>
    </lineage>
</organism>
<name>A0A139I7Y7_9PEZI</name>
<gene>
    <name evidence="1" type="ORF">AC579_1935</name>
</gene>
<proteinExistence type="predicted"/>
<comment type="caution">
    <text evidence="1">The sequence shown here is derived from an EMBL/GenBank/DDBJ whole genome shotgun (WGS) entry which is preliminary data.</text>
</comment>
<dbReference type="AlphaFoldDB" id="A0A139I7Y7"/>
<dbReference type="Proteomes" id="UP000073492">
    <property type="component" value="Unassembled WGS sequence"/>
</dbReference>
<keyword evidence="2" id="KW-1185">Reference proteome</keyword>
<dbReference type="EMBL" id="LFZO01000236">
    <property type="protein sequence ID" value="KXT10850.1"/>
    <property type="molecule type" value="Genomic_DNA"/>
</dbReference>
<sequence length="83" mass="9412">MKMDAIVPSRPALDTCMNFLFVALLRVMLEGSKRDQIVRLPCLPPASATLQSHRTAKIIMHETKNFATDCIINLVHILTHRKE</sequence>
<protein>
    <submittedName>
        <fullName evidence="1">Uncharacterized protein</fullName>
    </submittedName>
</protein>
<evidence type="ECO:0000313" key="2">
    <source>
        <dbReference type="Proteomes" id="UP000073492"/>
    </source>
</evidence>
<accession>A0A139I7Y7</accession>
<evidence type="ECO:0000313" key="1">
    <source>
        <dbReference type="EMBL" id="KXT10850.1"/>
    </source>
</evidence>